<proteinExistence type="predicted"/>
<dbReference type="SUPFAM" id="SSF53335">
    <property type="entry name" value="S-adenosyl-L-methionine-dependent methyltransferases"/>
    <property type="match status" value="1"/>
</dbReference>
<evidence type="ECO:0000313" key="4">
    <source>
        <dbReference type="RefSeq" id="XP_055888858.1"/>
    </source>
</evidence>
<dbReference type="RefSeq" id="XP_055888858.1">
    <property type="nucleotide sequence ID" value="XM_056032883.1"/>
</dbReference>
<dbReference type="RefSeq" id="XP_055888859.1">
    <property type="nucleotide sequence ID" value="XM_056032884.1"/>
</dbReference>
<evidence type="ECO:0000313" key="2">
    <source>
        <dbReference type="Proteomes" id="UP001165740"/>
    </source>
</evidence>
<dbReference type="Proteomes" id="UP001165740">
    <property type="component" value="Chromosome 6"/>
</dbReference>
<dbReference type="KEGG" id="bgt:106059496"/>
<dbReference type="Pfam" id="PF08241">
    <property type="entry name" value="Methyltransf_11"/>
    <property type="match status" value="1"/>
</dbReference>
<accession>A0A9W3ANY6</accession>
<name>A0A9W3ANY6_BIOGL</name>
<dbReference type="InterPro" id="IPR013216">
    <property type="entry name" value="Methyltransf_11"/>
</dbReference>
<dbReference type="Gene3D" id="3.40.50.150">
    <property type="entry name" value="Vaccinia Virus protein VP39"/>
    <property type="match status" value="1"/>
</dbReference>
<organism evidence="2 5">
    <name type="scientific">Biomphalaria glabrata</name>
    <name type="common">Bloodfluke planorb</name>
    <name type="synonym">Freshwater snail</name>
    <dbReference type="NCBI Taxonomy" id="6526"/>
    <lineage>
        <taxon>Eukaryota</taxon>
        <taxon>Metazoa</taxon>
        <taxon>Spiralia</taxon>
        <taxon>Lophotrochozoa</taxon>
        <taxon>Mollusca</taxon>
        <taxon>Gastropoda</taxon>
        <taxon>Heterobranchia</taxon>
        <taxon>Euthyneura</taxon>
        <taxon>Panpulmonata</taxon>
        <taxon>Hygrophila</taxon>
        <taxon>Lymnaeoidea</taxon>
        <taxon>Planorbidae</taxon>
        <taxon>Biomphalaria</taxon>
    </lineage>
</organism>
<dbReference type="OMA" id="RTERYME"/>
<evidence type="ECO:0000313" key="3">
    <source>
        <dbReference type="RefSeq" id="XP_013072576.2"/>
    </source>
</evidence>
<gene>
    <name evidence="3 4 5" type="primary">LOC106059496</name>
</gene>
<evidence type="ECO:0000259" key="1">
    <source>
        <dbReference type="Pfam" id="PF08241"/>
    </source>
</evidence>
<keyword evidence="2" id="KW-1185">Reference proteome</keyword>
<sequence>METQHLSMECENFVLSFQKPGMGYDTCVQAYDNDQSVQLYAQSAETLAYRGPQYCADMLAGLIKYKEDALILDVAAGTGLVGAELRKRGFSQIHAHDGASNMLETCKRKGFYSHLIHCLIGEGKQLPASNNTYDAITMSGGTCENHIPPSCQEEFVRVIKPGGYFVNAYRSTMVNIEYGQRWEAEARRLEMDNKWTFYGRLFFKKYNLFSDGFVDIYRVN</sequence>
<feature type="domain" description="Methyltransferase type 11" evidence="1">
    <location>
        <begin position="72"/>
        <end position="166"/>
    </location>
</feature>
<dbReference type="RefSeq" id="XP_013072576.2">
    <property type="nucleotide sequence ID" value="XM_013217122.2"/>
</dbReference>
<dbReference type="CDD" id="cd02440">
    <property type="entry name" value="AdoMet_MTases"/>
    <property type="match status" value="1"/>
</dbReference>
<dbReference type="GeneID" id="106059496"/>
<dbReference type="PANTHER" id="PTHR43591:SF101">
    <property type="entry name" value="METHYLTRANSFERASE-LIKE PROTEIN 27"/>
    <property type="match status" value="1"/>
</dbReference>
<dbReference type="GO" id="GO:0008757">
    <property type="term" value="F:S-adenosylmethionine-dependent methyltransferase activity"/>
    <property type="evidence" value="ECO:0007669"/>
    <property type="project" value="InterPro"/>
</dbReference>
<reference evidence="3 4" key="1">
    <citation type="submission" date="2025-04" db="UniProtKB">
        <authorList>
            <consortium name="RefSeq"/>
        </authorList>
    </citation>
    <scope>IDENTIFICATION</scope>
</reference>
<dbReference type="InterPro" id="IPR029063">
    <property type="entry name" value="SAM-dependent_MTases_sf"/>
</dbReference>
<protein>
    <submittedName>
        <fullName evidence="3 4">Methyltransferase-like protein 27</fullName>
    </submittedName>
</protein>
<dbReference type="OrthoDB" id="6040453at2759"/>
<evidence type="ECO:0000313" key="5">
    <source>
        <dbReference type="RefSeq" id="XP_055888859.1"/>
    </source>
</evidence>
<dbReference type="AlphaFoldDB" id="A0A9W3ANY6"/>
<dbReference type="PANTHER" id="PTHR43591">
    <property type="entry name" value="METHYLTRANSFERASE"/>
    <property type="match status" value="1"/>
</dbReference>